<dbReference type="RefSeq" id="WP_369331500.1">
    <property type="nucleotide sequence ID" value="NZ_JAULBC010000007.1"/>
</dbReference>
<keyword evidence="2" id="KW-1185">Reference proteome</keyword>
<gene>
    <name evidence="1" type="ORF">QTN47_21460</name>
</gene>
<accession>A0ABV3ZLZ2</accession>
<proteinExistence type="predicted"/>
<protein>
    <submittedName>
        <fullName evidence="1">Uncharacterized protein</fullName>
    </submittedName>
</protein>
<organism evidence="1 2">
    <name type="scientific">Danxiaibacter flavus</name>
    <dbReference type="NCBI Taxonomy" id="3049108"/>
    <lineage>
        <taxon>Bacteria</taxon>
        <taxon>Pseudomonadati</taxon>
        <taxon>Bacteroidota</taxon>
        <taxon>Chitinophagia</taxon>
        <taxon>Chitinophagales</taxon>
        <taxon>Chitinophagaceae</taxon>
        <taxon>Danxiaibacter</taxon>
    </lineage>
</organism>
<sequence>MGQIVHAFIEHKLTPEEILQLPELLCHISNDILVGQWHWSTPNMNKQILIDLWTRKTEYFINNIWSEQDFALLEMHDMTFHFFSPRLLTFDNSIRWDVYNKNESVREEFNRLAKAISSLLNAVDILVVPDLSSVSFFEEDKDTTVDSYRQKAKCNKLYSIELV</sequence>
<dbReference type="Proteomes" id="UP001560573">
    <property type="component" value="Unassembled WGS sequence"/>
</dbReference>
<dbReference type="EMBL" id="JAULBC010000007">
    <property type="protein sequence ID" value="MEX6690091.1"/>
    <property type="molecule type" value="Genomic_DNA"/>
</dbReference>
<reference evidence="1 2" key="1">
    <citation type="submission" date="2023-07" db="EMBL/GenBank/DDBJ databases">
        <authorList>
            <person name="Lian W.-H."/>
        </authorList>
    </citation>
    <scope>NUCLEOTIDE SEQUENCE [LARGE SCALE GENOMIC DNA]</scope>
    <source>
        <strain evidence="1 2">SYSU DXS3180</strain>
    </source>
</reference>
<comment type="caution">
    <text evidence="1">The sequence shown here is derived from an EMBL/GenBank/DDBJ whole genome shotgun (WGS) entry which is preliminary data.</text>
</comment>
<evidence type="ECO:0000313" key="1">
    <source>
        <dbReference type="EMBL" id="MEX6690091.1"/>
    </source>
</evidence>
<name>A0ABV3ZLZ2_9BACT</name>
<evidence type="ECO:0000313" key="2">
    <source>
        <dbReference type="Proteomes" id="UP001560573"/>
    </source>
</evidence>